<keyword evidence="2" id="KW-1185">Reference proteome</keyword>
<dbReference type="AlphaFoldDB" id="A0AAD6SHJ9"/>
<dbReference type="EMBL" id="JARJCM010000115">
    <property type="protein sequence ID" value="KAJ7028159.1"/>
    <property type="molecule type" value="Genomic_DNA"/>
</dbReference>
<reference evidence="1" key="1">
    <citation type="submission" date="2023-03" db="EMBL/GenBank/DDBJ databases">
        <title>Massive genome expansion in bonnet fungi (Mycena s.s.) driven by repeated elements and novel gene families across ecological guilds.</title>
        <authorList>
            <consortium name="Lawrence Berkeley National Laboratory"/>
            <person name="Harder C.B."/>
            <person name="Miyauchi S."/>
            <person name="Viragh M."/>
            <person name="Kuo A."/>
            <person name="Thoen E."/>
            <person name="Andreopoulos B."/>
            <person name="Lu D."/>
            <person name="Skrede I."/>
            <person name="Drula E."/>
            <person name="Henrissat B."/>
            <person name="Morin E."/>
            <person name="Kohler A."/>
            <person name="Barry K."/>
            <person name="LaButti K."/>
            <person name="Morin E."/>
            <person name="Salamov A."/>
            <person name="Lipzen A."/>
            <person name="Mereny Z."/>
            <person name="Hegedus B."/>
            <person name="Baldrian P."/>
            <person name="Stursova M."/>
            <person name="Weitz H."/>
            <person name="Taylor A."/>
            <person name="Grigoriev I.V."/>
            <person name="Nagy L.G."/>
            <person name="Martin F."/>
            <person name="Kauserud H."/>
        </authorList>
    </citation>
    <scope>NUCLEOTIDE SEQUENCE</scope>
    <source>
        <strain evidence="1">CBHHK200</strain>
    </source>
</reference>
<evidence type="ECO:0000313" key="1">
    <source>
        <dbReference type="EMBL" id="KAJ7028159.1"/>
    </source>
</evidence>
<proteinExistence type="predicted"/>
<dbReference type="Proteomes" id="UP001218188">
    <property type="component" value="Unassembled WGS sequence"/>
</dbReference>
<organism evidence="1 2">
    <name type="scientific">Mycena alexandri</name>
    <dbReference type="NCBI Taxonomy" id="1745969"/>
    <lineage>
        <taxon>Eukaryota</taxon>
        <taxon>Fungi</taxon>
        <taxon>Dikarya</taxon>
        <taxon>Basidiomycota</taxon>
        <taxon>Agaricomycotina</taxon>
        <taxon>Agaricomycetes</taxon>
        <taxon>Agaricomycetidae</taxon>
        <taxon>Agaricales</taxon>
        <taxon>Marasmiineae</taxon>
        <taxon>Mycenaceae</taxon>
        <taxon>Mycena</taxon>
    </lineage>
</organism>
<protein>
    <submittedName>
        <fullName evidence="1">Uncharacterized protein</fullName>
    </submittedName>
</protein>
<accession>A0AAD6SHJ9</accession>
<evidence type="ECO:0000313" key="2">
    <source>
        <dbReference type="Proteomes" id="UP001218188"/>
    </source>
</evidence>
<name>A0AAD6SHJ9_9AGAR</name>
<comment type="caution">
    <text evidence="1">The sequence shown here is derived from an EMBL/GenBank/DDBJ whole genome shotgun (WGS) entry which is preliminary data.</text>
</comment>
<sequence length="171" mass="19514">MDGFENYVRRNMRRVWVRTCTEKEKERMGGERELENVQQHRYGMAAESAWIARTETRPARPRTAGVAAWQLHPRGLDAHGIRTRTQFAPSANATRNGTWYLVPGTLDSGAGADAVCARARQYEVSALRTRREWEQSRARVGDGERWERGCGCGGEGVRGRRTRRRRRGARA</sequence>
<gene>
    <name evidence="1" type="ORF">C8F04DRAFT_1291620</name>
</gene>